<feature type="transmembrane region" description="Helical" evidence="1">
    <location>
        <begin position="12"/>
        <end position="40"/>
    </location>
</feature>
<organism evidence="3 4">
    <name type="scientific">Micromonospora trifolii</name>
    <dbReference type="NCBI Taxonomy" id="2911208"/>
    <lineage>
        <taxon>Bacteria</taxon>
        <taxon>Bacillati</taxon>
        <taxon>Actinomycetota</taxon>
        <taxon>Actinomycetes</taxon>
        <taxon>Micromonosporales</taxon>
        <taxon>Micromonosporaceae</taxon>
        <taxon>Micromonospora</taxon>
    </lineage>
</organism>
<keyword evidence="1" id="KW-1133">Transmembrane helix</keyword>
<dbReference type="Pfam" id="PF10756">
    <property type="entry name" value="bPH_6"/>
    <property type="match status" value="1"/>
</dbReference>
<proteinExistence type="predicted"/>
<dbReference type="EMBL" id="JAKKFD010000021">
    <property type="protein sequence ID" value="MCG5443808.1"/>
    <property type="molecule type" value="Genomic_DNA"/>
</dbReference>
<reference evidence="3 4" key="1">
    <citation type="submission" date="2022-01" db="EMBL/GenBank/DDBJ databases">
        <authorList>
            <person name="Riesco R."/>
            <person name="Trujillo M.E."/>
        </authorList>
    </citation>
    <scope>NUCLEOTIDE SEQUENCE [LARGE SCALE GENOMIC DNA]</scope>
    <source>
        <strain evidence="3 4">NIE79</strain>
    </source>
</reference>
<name>A0ABS9N1H9_9ACTN</name>
<dbReference type="RefSeq" id="WP_238678985.1">
    <property type="nucleotide sequence ID" value="NZ_JAKKFD010000021.1"/>
</dbReference>
<evidence type="ECO:0000313" key="4">
    <source>
        <dbReference type="Proteomes" id="UP001201629"/>
    </source>
</evidence>
<evidence type="ECO:0000256" key="1">
    <source>
        <dbReference type="SAM" id="Phobius"/>
    </source>
</evidence>
<keyword evidence="1" id="KW-0812">Transmembrane</keyword>
<feature type="transmembrane region" description="Helical" evidence="1">
    <location>
        <begin position="52"/>
        <end position="76"/>
    </location>
</feature>
<sequence>MRRWQRMDPWGVGQVLTGFMFATGSVLTVTTVVFAGRALIRGEVDVRTALGMAGGLTVMGVWLTLVLRMHLAGIYVNDRGVRLRHLFSTRTLPWSQVTRFEARPALFLGGPTSRLACWVRTTDGAFESAVQRRSRSGGWRKNNGPVLAVADFDQLLVRLAEQHAARGRAGGRLDSRGAASR</sequence>
<feature type="domain" description="Low molecular weight protein antigen 6 PH" evidence="2">
    <location>
        <begin position="76"/>
        <end position="150"/>
    </location>
</feature>
<dbReference type="InterPro" id="IPR019692">
    <property type="entry name" value="CFP-6_PH"/>
</dbReference>
<accession>A0ABS9N1H9</accession>
<keyword evidence="1" id="KW-0472">Membrane</keyword>
<evidence type="ECO:0000259" key="2">
    <source>
        <dbReference type="Pfam" id="PF10756"/>
    </source>
</evidence>
<keyword evidence="4" id="KW-1185">Reference proteome</keyword>
<evidence type="ECO:0000313" key="3">
    <source>
        <dbReference type="EMBL" id="MCG5443808.1"/>
    </source>
</evidence>
<dbReference type="Proteomes" id="UP001201629">
    <property type="component" value="Unassembled WGS sequence"/>
</dbReference>
<gene>
    <name evidence="3" type="ORF">NIE79_001952</name>
</gene>
<protein>
    <submittedName>
        <fullName evidence="3">PH domain-containing protein</fullName>
    </submittedName>
</protein>
<comment type="caution">
    <text evidence="3">The sequence shown here is derived from an EMBL/GenBank/DDBJ whole genome shotgun (WGS) entry which is preliminary data.</text>
</comment>